<evidence type="ECO:0000313" key="3">
    <source>
        <dbReference type="Proteomes" id="UP000001514"/>
    </source>
</evidence>
<keyword evidence="1" id="KW-0732">Signal</keyword>
<reference evidence="2 3" key="1">
    <citation type="journal article" date="2011" name="Science">
        <title>The Selaginella genome identifies genetic changes associated with the evolution of vascular plants.</title>
        <authorList>
            <person name="Banks J.A."/>
            <person name="Nishiyama T."/>
            <person name="Hasebe M."/>
            <person name="Bowman J.L."/>
            <person name="Gribskov M."/>
            <person name="dePamphilis C."/>
            <person name="Albert V.A."/>
            <person name="Aono N."/>
            <person name="Aoyama T."/>
            <person name="Ambrose B.A."/>
            <person name="Ashton N.W."/>
            <person name="Axtell M.J."/>
            <person name="Barker E."/>
            <person name="Barker M.S."/>
            <person name="Bennetzen J.L."/>
            <person name="Bonawitz N.D."/>
            <person name="Chapple C."/>
            <person name="Cheng C."/>
            <person name="Correa L.G."/>
            <person name="Dacre M."/>
            <person name="DeBarry J."/>
            <person name="Dreyer I."/>
            <person name="Elias M."/>
            <person name="Engstrom E.M."/>
            <person name="Estelle M."/>
            <person name="Feng L."/>
            <person name="Finet C."/>
            <person name="Floyd S.K."/>
            <person name="Frommer W.B."/>
            <person name="Fujita T."/>
            <person name="Gramzow L."/>
            <person name="Gutensohn M."/>
            <person name="Harholt J."/>
            <person name="Hattori M."/>
            <person name="Heyl A."/>
            <person name="Hirai T."/>
            <person name="Hiwatashi Y."/>
            <person name="Ishikawa M."/>
            <person name="Iwata M."/>
            <person name="Karol K.G."/>
            <person name="Koehler B."/>
            <person name="Kolukisaoglu U."/>
            <person name="Kubo M."/>
            <person name="Kurata T."/>
            <person name="Lalonde S."/>
            <person name="Li K."/>
            <person name="Li Y."/>
            <person name="Litt A."/>
            <person name="Lyons E."/>
            <person name="Manning G."/>
            <person name="Maruyama T."/>
            <person name="Michael T.P."/>
            <person name="Mikami K."/>
            <person name="Miyazaki S."/>
            <person name="Morinaga S."/>
            <person name="Murata T."/>
            <person name="Mueller-Roeber B."/>
            <person name="Nelson D.R."/>
            <person name="Obara M."/>
            <person name="Oguri Y."/>
            <person name="Olmstead R.G."/>
            <person name="Onodera N."/>
            <person name="Petersen B.L."/>
            <person name="Pils B."/>
            <person name="Prigge M."/>
            <person name="Rensing S.A."/>
            <person name="Riano-Pachon D.M."/>
            <person name="Roberts A.W."/>
            <person name="Sato Y."/>
            <person name="Scheller H.V."/>
            <person name="Schulz B."/>
            <person name="Schulz C."/>
            <person name="Shakirov E.V."/>
            <person name="Shibagaki N."/>
            <person name="Shinohara N."/>
            <person name="Shippen D.E."/>
            <person name="Soerensen I."/>
            <person name="Sotooka R."/>
            <person name="Sugimoto N."/>
            <person name="Sugita M."/>
            <person name="Sumikawa N."/>
            <person name="Tanurdzic M."/>
            <person name="Theissen G."/>
            <person name="Ulvskov P."/>
            <person name="Wakazuki S."/>
            <person name="Weng J.K."/>
            <person name="Willats W.W."/>
            <person name="Wipf D."/>
            <person name="Wolf P.G."/>
            <person name="Yang L."/>
            <person name="Zimmer A.D."/>
            <person name="Zhu Q."/>
            <person name="Mitros T."/>
            <person name="Hellsten U."/>
            <person name="Loque D."/>
            <person name="Otillar R."/>
            <person name="Salamov A."/>
            <person name="Schmutz J."/>
            <person name="Shapiro H."/>
            <person name="Lindquist E."/>
            <person name="Lucas S."/>
            <person name="Rokhsar D."/>
            <person name="Grigoriev I.V."/>
        </authorList>
    </citation>
    <scope>NUCLEOTIDE SEQUENCE [LARGE SCALE GENOMIC DNA]</scope>
</reference>
<proteinExistence type="predicted"/>
<dbReference type="KEGG" id="smo:SELMODRAFT_421226"/>
<dbReference type="EMBL" id="GL377615">
    <property type="protein sequence ID" value="EFJ17273.1"/>
    <property type="molecule type" value="Genomic_DNA"/>
</dbReference>
<evidence type="ECO:0000256" key="1">
    <source>
        <dbReference type="SAM" id="SignalP"/>
    </source>
</evidence>
<feature type="chain" id="PRO_5003122642" evidence="1">
    <location>
        <begin position="21"/>
        <end position="126"/>
    </location>
</feature>
<protein>
    <submittedName>
        <fullName evidence="2">Uncharacterized protein</fullName>
    </submittedName>
</protein>
<dbReference type="Proteomes" id="UP000001514">
    <property type="component" value="Unassembled WGS sequence"/>
</dbReference>
<dbReference type="HOGENOM" id="CLU_1985447_0_0_1"/>
<evidence type="ECO:0000313" key="2">
    <source>
        <dbReference type="EMBL" id="EFJ17273.1"/>
    </source>
</evidence>
<sequence>MAVVTEIIGAIWLGFSLISASQEETTTYGIPNSSLLLSSKPNYVGSKQLHQALEEQPTMLYRVLSNLRTASCRIMFIQVFKEPSNVDVKAWAVGTSIGRLSSMNSIMMHLASTFCRNKSDFVASVY</sequence>
<dbReference type="AlphaFoldDB" id="D8SEE6"/>
<organism evidence="3">
    <name type="scientific">Selaginella moellendorffii</name>
    <name type="common">Spikemoss</name>
    <dbReference type="NCBI Taxonomy" id="88036"/>
    <lineage>
        <taxon>Eukaryota</taxon>
        <taxon>Viridiplantae</taxon>
        <taxon>Streptophyta</taxon>
        <taxon>Embryophyta</taxon>
        <taxon>Tracheophyta</taxon>
        <taxon>Lycopodiopsida</taxon>
        <taxon>Selaginellales</taxon>
        <taxon>Selaginellaceae</taxon>
        <taxon>Selaginella</taxon>
    </lineage>
</organism>
<dbReference type="Gramene" id="EFJ17273">
    <property type="protein sequence ID" value="EFJ17273"/>
    <property type="gene ID" value="SELMODRAFT_421226"/>
</dbReference>
<gene>
    <name evidence="2" type="ORF">SELMODRAFT_421226</name>
</gene>
<name>D8SEE6_SELML</name>
<keyword evidence="3" id="KW-1185">Reference proteome</keyword>
<dbReference type="InParanoid" id="D8SEE6"/>
<feature type="signal peptide" evidence="1">
    <location>
        <begin position="1"/>
        <end position="20"/>
    </location>
</feature>
<accession>D8SEE6</accession>